<sequence>MYLGVAEPGGAWSDRDRALAEVLLLHERSACPGCAMPKHTAWDPRSEGEWTVDKHTCQACAERDRVSQAAKDTPGQYLTVHPYRVGDAAAAQTSAAQAIAADEQHTAARAAAQRAAAAEKSI</sequence>
<evidence type="ECO:0000313" key="1">
    <source>
        <dbReference type="EMBL" id="ACZ29566.1"/>
    </source>
</evidence>
<reference evidence="1 2" key="2">
    <citation type="journal article" date="2010" name="Stand. Genomic Sci.">
        <title>Complete genome sequence of Xylanimonas cellulosilytica type strain (XIL07).</title>
        <authorList>
            <person name="Foster B."/>
            <person name="Pukall R."/>
            <person name="Abt B."/>
            <person name="Nolan M."/>
            <person name="Glavina Del Rio T."/>
            <person name="Chen F."/>
            <person name="Lucas S."/>
            <person name="Tice H."/>
            <person name="Pitluck S."/>
            <person name="Cheng J.-F."/>
            <person name="Chertkov O."/>
            <person name="Brettin T."/>
            <person name="Han C."/>
            <person name="Detter J.C."/>
            <person name="Bruce D."/>
            <person name="Goodwin L."/>
            <person name="Ivanova N."/>
            <person name="Mavromatis K."/>
            <person name="Pati A."/>
            <person name="Mikhailova N."/>
            <person name="Chen A."/>
            <person name="Palaniappan K."/>
            <person name="Land M."/>
            <person name="Hauser L."/>
            <person name="Chang Y.-J."/>
            <person name="Jeffries C.D."/>
            <person name="Chain P."/>
            <person name="Rohde M."/>
            <person name="Goeker M."/>
            <person name="Bristow J."/>
            <person name="Eisen J.A."/>
            <person name="Markowitz V."/>
            <person name="Hugenholtz P."/>
            <person name="Kyrpides N.C."/>
            <person name="Klenk H.-P."/>
            <person name="Lapidus A."/>
        </authorList>
    </citation>
    <scope>NUCLEOTIDE SEQUENCE [LARGE SCALE GENOMIC DNA]</scope>
    <source>
        <strain evidence="2">DSM 15894 / CECT 5975 / LMG 20990 / XIL07</strain>
    </source>
</reference>
<dbReference type="eggNOG" id="ENOG502ZX9D">
    <property type="taxonomic scope" value="Bacteria"/>
</dbReference>
<name>D1BW63_XYLCX</name>
<dbReference type="KEGG" id="xce:Xcel_0527"/>
<evidence type="ECO:0000313" key="2">
    <source>
        <dbReference type="Proteomes" id="UP000002255"/>
    </source>
</evidence>
<accession>D1BW63</accession>
<dbReference type="STRING" id="446471.Xcel_0527"/>
<reference evidence="2" key="1">
    <citation type="submission" date="2009-11" db="EMBL/GenBank/DDBJ databases">
        <title>The complete chromosome of Xylanimonas cellulosilytica DSM 15894.</title>
        <authorList>
            <consortium name="US DOE Joint Genome Institute (JGI-PGF)"/>
            <person name="Lucas S."/>
            <person name="Copeland A."/>
            <person name="Lapidus A."/>
            <person name="Glavina del Rio T."/>
            <person name="Dalin E."/>
            <person name="Tice H."/>
            <person name="Bruce D."/>
            <person name="Goodwin L."/>
            <person name="Pitluck S."/>
            <person name="Kyrpides N."/>
            <person name="Mavromatis K."/>
            <person name="Ivanova N."/>
            <person name="Mikhailova N."/>
            <person name="Foster B."/>
            <person name="Clum A."/>
            <person name="Brettin T."/>
            <person name="Detter J.C."/>
            <person name="Han C."/>
            <person name="Larimer F."/>
            <person name="Land M."/>
            <person name="Hauser L."/>
            <person name="Markowitz V."/>
            <person name="Cheng J.F."/>
            <person name="Hugenholtz P."/>
            <person name="Woyke T."/>
            <person name="Wu D."/>
            <person name="Gehrich-Schroeter G."/>
            <person name="Schneider S."/>
            <person name="Pukall S.R."/>
            <person name="Klenk H.P."/>
            <person name="Eisen J.A."/>
        </authorList>
    </citation>
    <scope>NUCLEOTIDE SEQUENCE [LARGE SCALE GENOMIC DNA]</scope>
    <source>
        <strain evidence="2">DSM 15894 / CECT 5975 / LMG 20990 / XIL07</strain>
    </source>
</reference>
<dbReference type="Proteomes" id="UP000002255">
    <property type="component" value="Chromosome"/>
</dbReference>
<dbReference type="EMBL" id="CP001821">
    <property type="protein sequence ID" value="ACZ29566.1"/>
    <property type="molecule type" value="Genomic_DNA"/>
</dbReference>
<keyword evidence="2" id="KW-1185">Reference proteome</keyword>
<proteinExistence type="predicted"/>
<organism evidence="1 2">
    <name type="scientific">Xylanimonas cellulosilytica (strain DSM 15894 / JCM 12276 / CECT 5975 / KCTC 9989 / LMG 20990 / NBRC 107835 / XIL07)</name>
    <dbReference type="NCBI Taxonomy" id="446471"/>
    <lineage>
        <taxon>Bacteria</taxon>
        <taxon>Bacillati</taxon>
        <taxon>Actinomycetota</taxon>
        <taxon>Actinomycetes</taxon>
        <taxon>Micrococcales</taxon>
        <taxon>Promicromonosporaceae</taxon>
        <taxon>Xylanimonas</taxon>
    </lineage>
</organism>
<dbReference type="AlphaFoldDB" id="D1BW63"/>
<gene>
    <name evidence="1" type="ordered locus">Xcel_0527</name>
</gene>
<dbReference type="HOGENOM" id="CLU_2025851_0_0_11"/>
<protein>
    <submittedName>
        <fullName evidence="1">Uncharacterized protein</fullName>
    </submittedName>
</protein>